<reference evidence="3 4" key="1">
    <citation type="journal article" date="2022" name="Cell">
        <title>Repeat-based holocentromeres influence genome architecture and karyotype evolution.</title>
        <authorList>
            <person name="Hofstatter P.G."/>
            <person name="Thangavel G."/>
            <person name="Lux T."/>
            <person name="Neumann P."/>
            <person name="Vondrak T."/>
            <person name="Novak P."/>
            <person name="Zhang M."/>
            <person name="Costa L."/>
            <person name="Castellani M."/>
            <person name="Scott A."/>
            <person name="Toegelov H."/>
            <person name="Fuchs J."/>
            <person name="Mata-Sucre Y."/>
            <person name="Dias Y."/>
            <person name="Vanzela A.L.L."/>
            <person name="Huettel B."/>
            <person name="Almeida C.C.S."/>
            <person name="Simkova H."/>
            <person name="Souza G."/>
            <person name="Pedrosa-Harand A."/>
            <person name="Macas J."/>
            <person name="Mayer K.F.X."/>
            <person name="Houben A."/>
            <person name="Marques A."/>
        </authorList>
    </citation>
    <scope>NUCLEOTIDE SEQUENCE [LARGE SCALE GENOMIC DNA]</scope>
    <source>
        <strain evidence="3">RhyTen1mFocal</strain>
    </source>
</reference>
<organism evidence="3 4">
    <name type="scientific">Rhynchospora tenuis</name>
    <dbReference type="NCBI Taxonomy" id="198213"/>
    <lineage>
        <taxon>Eukaryota</taxon>
        <taxon>Viridiplantae</taxon>
        <taxon>Streptophyta</taxon>
        <taxon>Embryophyta</taxon>
        <taxon>Tracheophyta</taxon>
        <taxon>Spermatophyta</taxon>
        <taxon>Magnoliopsida</taxon>
        <taxon>Liliopsida</taxon>
        <taxon>Poales</taxon>
        <taxon>Cyperaceae</taxon>
        <taxon>Cyperoideae</taxon>
        <taxon>Rhynchosporeae</taxon>
        <taxon>Rhynchospora</taxon>
    </lineage>
</organism>
<dbReference type="GO" id="GO:0042645">
    <property type="term" value="C:mitochondrial nucleoid"/>
    <property type="evidence" value="ECO:0007669"/>
    <property type="project" value="TreeGrafter"/>
</dbReference>
<dbReference type="InterPro" id="IPR012340">
    <property type="entry name" value="NA-bd_OB-fold"/>
</dbReference>
<evidence type="ECO:0000313" key="4">
    <source>
        <dbReference type="Proteomes" id="UP001210211"/>
    </source>
</evidence>
<evidence type="ECO:0000256" key="2">
    <source>
        <dbReference type="PROSITE-ProRule" id="PRU00252"/>
    </source>
</evidence>
<dbReference type="EMBL" id="JAMRDG010000002">
    <property type="protein sequence ID" value="KAJ3687408.1"/>
    <property type="molecule type" value="Genomic_DNA"/>
</dbReference>
<dbReference type="InterPro" id="IPR011344">
    <property type="entry name" value="ssDNA-bd"/>
</dbReference>
<dbReference type="GO" id="GO:0003697">
    <property type="term" value="F:single-stranded DNA binding"/>
    <property type="evidence" value="ECO:0007669"/>
    <property type="project" value="InterPro"/>
</dbReference>
<keyword evidence="4" id="KW-1185">Reference proteome</keyword>
<dbReference type="AlphaFoldDB" id="A0AAD6EK83"/>
<dbReference type="Proteomes" id="UP001210211">
    <property type="component" value="Unassembled WGS sequence"/>
</dbReference>
<dbReference type="CDD" id="cd04496">
    <property type="entry name" value="SSB_OBF"/>
    <property type="match status" value="1"/>
</dbReference>
<protein>
    <submittedName>
        <fullName evidence="3">Uncharacterized protein</fullName>
    </submittedName>
</protein>
<proteinExistence type="predicted"/>
<dbReference type="GO" id="GO:0006264">
    <property type="term" value="P:mitochondrial DNA replication"/>
    <property type="evidence" value="ECO:0007669"/>
    <property type="project" value="TreeGrafter"/>
</dbReference>
<name>A0AAD6EK83_9POAL</name>
<evidence type="ECO:0000256" key="1">
    <source>
        <dbReference type="ARBA" id="ARBA00023125"/>
    </source>
</evidence>
<sequence length="289" mass="32847">MAPAPLSITKPWPCWFNMKVAVAPQNTKLSLSLRSSPLSLSLHRSPPSPLHCSYFDLLQQQQQQQQQQAPVVNYPRPEEISWSQELANSVNLIGTVAKPVQIKHLPTTGNSVAWTRLAVYKSSTQTTWVNLTFWNELAHVAYQHLETGRRIFVSGRLVSDDFKEGNNSLLYYKVVVKKLNFVQTRSSPVSFYDPRMAQNSPGLVEQRWQAFFANPLDWWDNRNNKKNPNAPDFKHKDTGEALWISSKYIPPWVNSQIEILDSKMASLQDNGRSSAVSFTDVTGLQLTPH</sequence>
<dbReference type="InterPro" id="IPR000424">
    <property type="entry name" value="Primosome_PriB/ssb"/>
</dbReference>
<gene>
    <name evidence="3" type="ORF">LUZ61_016572</name>
</gene>
<accession>A0AAD6EK83</accession>
<dbReference type="PANTHER" id="PTHR10302:SF0">
    <property type="entry name" value="SINGLE-STRANDED DNA-BINDING PROTEIN, MITOCHONDRIAL"/>
    <property type="match status" value="1"/>
</dbReference>
<dbReference type="SUPFAM" id="SSF50249">
    <property type="entry name" value="Nucleic acid-binding proteins"/>
    <property type="match status" value="1"/>
</dbReference>
<dbReference type="PROSITE" id="PS50935">
    <property type="entry name" value="SSB"/>
    <property type="match status" value="1"/>
</dbReference>
<dbReference type="Pfam" id="PF00436">
    <property type="entry name" value="SSB"/>
    <property type="match status" value="1"/>
</dbReference>
<keyword evidence="1 2" id="KW-0238">DNA-binding</keyword>
<evidence type="ECO:0000313" key="3">
    <source>
        <dbReference type="EMBL" id="KAJ3687408.1"/>
    </source>
</evidence>
<dbReference type="PANTHER" id="PTHR10302">
    <property type="entry name" value="SINGLE-STRANDED DNA-BINDING PROTEIN"/>
    <property type="match status" value="1"/>
</dbReference>
<comment type="caution">
    <text evidence="3">The sequence shown here is derived from an EMBL/GenBank/DDBJ whole genome shotgun (WGS) entry which is preliminary data.</text>
</comment>
<dbReference type="Gene3D" id="2.40.50.140">
    <property type="entry name" value="Nucleic acid-binding proteins"/>
    <property type="match status" value="1"/>
</dbReference>